<evidence type="ECO:0000313" key="3">
    <source>
        <dbReference type="Proteomes" id="UP000009080"/>
    </source>
</evidence>
<accession>C5BSM8</accession>
<organism evidence="2 3">
    <name type="scientific">Teredinibacter turnerae (strain ATCC 39867 / T7901)</name>
    <dbReference type="NCBI Taxonomy" id="377629"/>
    <lineage>
        <taxon>Bacteria</taxon>
        <taxon>Pseudomonadati</taxon>
        <taxon>Pseudomonadota</taxon>
        <taxon>Gammaproteobacteria</taxon>
        <taxon>Cellvibrionales</taxon>
        <taxon>Cellvibrionaceae</taxon>
        <taxon>Teredinibacter</taxon>
    </lineage>
</organism>
<dbReference type="InterPro" id="IPR001387">
    <property type="entry name" value="Cro/C1-type_HTH"/>
</dbReference>
<evidence type="ECO:0000259" key="1">
    <source>
        <dbReference type="PROSITE" id="PS50943"/>
    </source>
</evidence>
<dbReference type="Gene3D" id="1.10.260.40">
    <property type="entry name" value="lambda repressor-like DNA-binding domains"/>
    <property type="match status" value="1"/>
</dbReference>
<dbReference type="OrthoDB" id="6302218at2"/>
<dbReference type="Pfam" id="PF01381">
    <property type="entry name" value="HTH_3"/>
    <property type="match status" value="1"/>
</dbReference>
<dbReference type="InterPro" id="IPR010982">
    <property type="entry name" value="Lambda_DNA-bd_dom_sf"/>
</dbReference>
<dbReference type="PROSITE" id="PS50943">
    <property type="entry name" value="HTH_CROC1"/>
    <property type="match status" value="1"/>
</dbReference>
<keyword evidence="3" id="KW-1185">Reference proteome</keyword>
<dbReference type="Proteomes" id="UP000009080">
    <property type="component" value="Chromosome"/>
</dbReference>
<sequence>MKIGEKIQRICDREGLKLKEFSELAGISYSAAKYYVRGDRAPTVAQLQKITQVERFKKYSLFITSPDADEKELELIDKQNITENDPTTETDEFNDLFRQVCEAGHGDEALKYLRYLAKREDSE</sequence>
<feature type="domain" description="HTH cro/C1-type" evidence="1">
    <location>
        <begin position="7"/>
        <end position="53"/>
    </location>
</feature>
<protein>
    <recommendedName>
        <fullName evidence="1">HTH cro/C1-type domain-containing protein</fullName>
    </recommendedName>
</protein>
<dbReference type="STRING" id="377629.TERTU_1425"/>
<dbReference type="GO" id="GO:0003677">
    <property type="term" value="F:DNA binding"/>
    <property type="evidence" value="ECO:0007669"/>
    <property type="project" value="InterPro"/>
</dbReference>
<dbReference type="SUPFAM" id="SSF47413">
    <property type="entry name" value="lambda repressor-like DNA-binding domains"/>
    <property type="match status" value="1"/>
</dbReference>
<reference evidence="2 3" key="1">
    <citation type="journal article" date="2009" name="PLoS ONE">
        <title>The complete genome of Teredinibacter turnerae T7901: an intracellular endosymbiont of marine wood-boring bivalves (shipworms).</title>
        <authorList>
            <person name="Yang J.C."/>
            <person name="Madupu R."/>
            <person name="Durkin A.S."/>
            <person name="Ekborg N.A."/>
            <person name="Pedamallu C.S."/>
            <person name="Hostetler J.B."/>
            <person name="Radune D."/>
            <person name="Toms B.S."/>
            <person name="Henrissat B."/>
            <person name="Coutinho P.M."/>
            <person name="Schwarz S."/>
            <person name="Field L."/>
            <person name="Trindade-Silva A.E."/>
            <person name="Soares C.A.G."/>
            <person name="Elshahawi S."/>
            <person name="Hanora A."/>
            <person name="Schmidt E.W."/>
            <person name="Haygood M.G."/>
            <person name="Posfai J."/>
            <person name="Benner J."/>
            <person name="Madinger C."/>
            <person name="Nove J."/>
            <person name="Anton B."/>
            <person name="Chaudhary K."/>
            <person name="Foster J."/>
            <person name="Holman A."/>
            <person name="Kumar S."/>
            <person name="Lessard P.A."/>
            <person name="Luyten Y.A."/>
            <person name="Slatko B."/>
            <person name="Wood N."/>
            <person name="Wu B."/>
            <person name="Teplitski M."/>
            <person name="Mougous J.D."/>
            <person name="Ward N."/>
            <person name="Eisen J.A."/>
            <person name="Badger J.H."/>
            <person name="Distel D.L."/>
        </authorList>
    </citation>
    <scope>NUCLEOTIDE SEQUENCE [LARGE SCALE GENOMIC DNA]</scope>
    <source>
        <strain evidence="3">ATCC 39867 / T7901</strain>
    </source>
</reference>
<dbReference type="EMBL" id="CP001614">
    <property type="protein sequence ID" value="ACR13213.1"/>
    <property type="molecule type" value="Genomic_DNA"/>
</dbReference>
<proteinExistence type="predicted"/>
<gene>
    <name evidence="2" type="ordered locus">TERTU_1425</name>
</gene>
<name>C5BSM8_TERTT</name>
<dbReference type="RefSeq" id="WP_015819326.1">
    <property type="nucleotide sequence ID" value="NC_012997.1"/>
</dbReference>
<dbReference type="KEGG" id="ttu:TERTU_1425"/>
<dbReference type="SMART" id="SM00530">
    <property type="entry name" value="HTH_XRE"/>
    <property type="match status" value="1"/>
</dbReference>
<dbReference type="HOGENOM" id="CLU_2014166_0_0_6"/>
<dbReference type="AlphaFoldDB" id="C5BSM8"/>
<evidence type="ECO:0000313" key="2">
    <source>
        <dbReference type="EMBL" id="ACR13213.1"/>
    </source>
</evidence>